<reference evidence="4" key="3">
    <citation type="submission" date="2015-06" db="UniProtKB">
        <authorList>
            <consortium name="EnsemblMetazoa"/>
        </authorList>
    </citation>
    <scope>IDENTIFICATION</scope>
</reference>
<protein>
    <recommendedName>
        <fullName evidence="2">PH domain-containing protein</fullName>
    </recommendedName>
</protein>
<name>R7T3C8_CAPTE</name>
<dbReference type="Proteomes" id="UP000014760">
    <property type="component" value="Unassembled WGS sequence"/>
</dbReference>
<dbReference type="Pfam" id="PF00169">
    <property type="entry name" value="PH"/>
    <property type="match status" value="2"/>
</dbReference>
<feature type="domain" description="PH" evidence="2">
    <location>
        <begin position="7"/>
        <end position="109"/>
    </location>
</feature>
<organism evidence="3">
    <name type="scientific">Capitella teleta</name>
    <name type="common">Polychaete worm</name>
    <dbReference type="NCBI Taxonomy" id="283909"/>
    <lineage>
        <taxon>Eukaryota</taxon>
        <taxon>Metazoa</taxon>
        <taxon>Spiralia</taxon>
        <taxon>Lophotrochozoa</taxon>
        <taxon>Annelida</taxon>
        <taxon>Polychaeta</taxon>
        <taxon>Sedentaria</taxon>
        <taxon>Scolecida</taxon>
        <taxon>Capitellidae</taxon>
        <taxon>Capitella</taxon>
    </lineage>
</organism>
<dbReference type="EnsemblMetazoa" id="CapteT189353">
    <property type="protein sequence ID" value="CapteP189353"/>
    <property type="gene ID" value="CapteG189353"/>
</dbReference>
<dbReference type="EMBL" id="KB312513">
    <property type="protein sequence ID" value="ELT87106.1"/>
    <property type="molecule type" value="Genomic_DNA"/>
</dbReference>
<sequence>MPYVDRNNRVCGFLDIEENGAFVRRYFLFDEASGMLQYFMDNPSNLPPDAQMIGYFQMQLVSFVHDASKARPKVPHCFSISLGGRKYFFRANDAGDKQGWINVLSNTAKITVSKDEPSRCVSQESLASNSSKGSCSYRAEIAGGMVVKTPVNLSDDSDAESSTDEMDWCFPRLSASSETAFYSVHQPVKVGFCVKQGGKRKNWKKRVFVLDKESLSYYKSREDKIPLRAIAVAEILDVRISIGVHPTKENLFEVVTEKRVFYVQAANASERDSWIACIKSVLESRNPVLSLGNRSSDPTVKTKNPLSPRQTWI</sequence>
<evidence type="ECO:0000256" key="1">
    <source>
        <dbReference type="SAM" id="MobiDB-lite"/>
    </source>
</evidence>
<dbReference type="STRING" id="283909.R7T3C8"/>
<reference evidence="5" key="1">
    <citation type="submission" date="2012-12" db="EMBL/GenBank/DDBJ databases">
        <authorList>
            <person name="Hellsten U."/>
            <person name="Grimwood J."/>
            <person name="Chapman J.A."/>
            <person name="Shapiro H."/>
            <person name="Aerts A."/>
            <person name="Otillar R.P."/>
            <person name="Terry A.Y."/>
            <person name="Boore J.L."/>
            <person name="Simakov O."/>
            <person name="Marletaz F."/>
            <person name="Cho S.-J."/>
            <person name="Edsinger-Gonzales E."/>
            <person name="Havlak P."/>
            <person name="Kuo D.-H."/>
            <person name="Larsson T."/>
            <person name="Lv J."/>
            <person name="Arendt D."/>
            <person name="Savage R."/>
            <person name="Osoegawa K."/>
            <person name="de Jong P."/>
            <person name="Lindberg D.R."/>
            <person name="Seaver E.C."/>
            <person name="Weisblat D.A."/>
            <person name="Putnam N.H."/>
            <person name="Grigoriev I.V."/>
            <person name="Rokhsar D.S."/>
        </authorList>
    </citation>
    <scope>NUCLEOTIDE SEQUENCE</scope>
    <source>
        <strain evidence="5">I ESC-2004</strain>
    </source>
</reference>
<dbReference type="EMBL" id="AMQN01016072">
    <property type="status" value="NOT_ANNOTATED_CDS"/>
    <property type="molecule type" value="Genomic_DNA"/>
</dbReference>
<dbReference type="PROSITE" id="PS50003">
    <property type="entry name" value="PH_DOMAIN"/>
    <property type="match status" value="2"/>
</dbReference>
<dbReference type="InterPro" id="IPR051707">
    <property type="entry name" value="PI-Interact_SigTrans_Reg"/>
</dbReference>
<feature type="region of interest" description="Disordered" evidence="1">
    <location>
        <begin position="293"/>
        <end position="313"/>
    </location>
</feature>
<keyword evidence="5" id="KW-1185">Reference proteome</keyword>
<accession>R7T3C8</accession>
<dbReference type="FunFam" id="2.30.29.30:FF:000286">
    <property type="entry name" value="PH-protein kinase domain containing protein"/>
    <property type="match status" value="1"/>
</dbReference>
<evidence type="ECO:0000313" key="3">
    <source>
        <dbReference type="EMBL" id="ELT87106.1"/>
    </source>
</evidence>
<dbReference type="Gene3D" id="2.30.29.30">
    <property type="entry name" value="Pleckstrin-homology domain (PH domain)/Phosphotyrosine-binding domain (PTB)"/>
    <property type="match status" value="2"/>
</dbReference>
<dbReference type="HOGENOM" id="CLU_055135_2_0_1"/>
<proteinExistence type="predicted"/>
<dbReference type="InterPro" id="IPR011993">
    <property type="entry name" value="PH-like_dom_sf"/>
</dbReference>
<dbReference type="PANTHER" id="PTHR14336:SF8">
    <property type="entry name" value="PROTEIN OPY1"/>
    <property type="match status" value="1"/>
</dbReference>
<dbReference type="PANTHER" id="PTHR14336">
    <property type="entry name" value="TANDEM PH DOMAIN CONTAINING PROTEIN"/>
    <property type="match status" value="1"/>
</dbReference>
<dbReference type="AlphaFoldDB" id="R7T3C8"/>
<dbReference type="SMART" id="SM00233">
    <property type="entry name" value="PH"/>
    <property type="match status" value="2"/>
</dbReference>
<dbReference type="InterPro" id="IPR001849">
    <property type="entry name" value="PH_domain"/>
</dbReference>
<evidence type="ECO:0000259" key="2">
    <source>
        <dbReference type="PROSITE" id="PS50003"/>
    </source>
</evidence>
<evidence type="ECO:0000313" key="4">
    <source>
        <dbReference type="EnsemblMetazoa" id="CapteP189353"/>
    </source>
</evidence>
<feature type="domain" description="PH" evidence="2">
    <location>
        <begin position="186"/>
        <end position="283"/>
    </location>
</feature>
<reference evidence="3 5" key="2">
    <citation type="journal article" date="2013" name="Nature">
        <title>Insights into bilaterian evolution from three spiralian genomes.</title>
        <authorList>
            <person name="Simakov O."/>
            <person name="Marletaz F."/>
            <person name="Cho S.J."/>
            <person name="Edsinger-Gonzales E."/>
            <person name="Havlak P."/>
            <person name="Hellsten U."/>
            <person name="Kuo D.H."/>
            <person name="Larsson T."/>
            <person name="Lv J."/>
            <person name="Arendt D."/>
            <person name="Savage R."/>
            <person name="Osoegawa K."/>
            <person name="de Jong P."/>
            <person name="Grimwood J."/>
            <person name="Chapman J.A."/>
            <person name="Shapiro H."/>
            <person name="Aerts A."/>
            <person name="Otillar R.P."/>
            <person name="Terry A.Y."/>
            <person name="Boore J.L."/>
            <person name="Grigoriev I.V."/>
            <person name="Lindberg D.R."/>
            <person name="Seaver E.C."/>
            <person name="Weisblat D.A."/>
            <person name="Putnam N.H."/>
            <person name="Rokhsar D.S."/>
        </authorList>
    </citation>
    <scope>NUCLEOTIDE SEQUENCE</scope>
    <source>
        <strain evidence="3 5">I ESC-2004</strain>
    </source>
</reference>
<gene>
    <name evidence="3" type="ORF">CAPTEDRAFT_189353</name>
</gene>
<dbReference type="SUPFAM" id="SSF50729">
    <property type="entry name" value="PH domain-like"/>
    <property type="match status" value="2"/>
</dbReference>
<dbReference type="OMA" id="IITPTQX"/>
<dbReference type="OrthoDB" id="185175at2759"/>
<evidence type="ECO:0000313" key="5">
    <source>
        <dbReference type="Proteomes" id="UP000014760"/>
    </source>
</evidence>